<feature type="domain" description="CCT" evidence="11">
    <location>
        <begin position="356"/>
        <end position="398"/>
    </location>
</feature>
<feature type="compositionally biased region" description="Basic residues" evidence="9">
    <location>
        <begin position="85"/>
        <end position="99"/>
    </location>
</feature>
<evidence type="ECO:0000256" key="6">
    <source>
        <dbReference type="ARBA" id="ARBA00023242"/>
    </source>
</evidence>
<dbReference type="CDD" id="cd19821">
    <property type="entry name" value="Bbox1_BBX-like"/>
    <property type="match status" value="1"/>
</dbReference>
<dbReference type="InterPro" id="IPR052453">
    <property type="entry name" value="CONSTANS-like_ZF"/>
</dbReference>
<dbReference type="InterPro" id="IPR000315">
    <property type="entry name" value="Znf_B-box"/>
</dbReference>
<evidence type="ECO:0000259" key="11">
    <source>
        <dbReference type="PROSITE" id="PS51017"/>
    </source>
</evidence>
<evidence type="ECO:0000256" key="3">
    <source>
        <dbReference type="ARBA" id="ARBA00022723"/>
    </source>
</evidence>
<dbReference type="EMBL" id="JBJUIK010000004">
    <property type="protein sequence ID" value="KAL3529348.1"/>
    <property type="molecule type" value="Genomic_DNA"/>
</dbReference>
<dbReference type="Pfam" id="PF00643">
    <property type="entry name" value="zf-B_box"/>
    <property type="match status" value="1"/>
</dbReference>
<comment type="caution">
    <text evidence="12">The sequence shown here is derived from an EMBL/GenBank/DDBJ whole genome shotgun (WGS) entry which is preliminary data.</text>
</comment>
<dbReference type="PANTHER" id="PTHR31874:SF55">
    <property type="entry name" value="ZINC FINGER PROTEIN CONSTANS-LIKE 7"/>
    <property type="match status" value="1"/>
</dbReference>
<keyword evidence="4 7" id="KW-0863">Zinc-finger</keyword>
<evidence type="ECO:0000256" key="9">
    <source>
        <dbReference type="SAM" id="MobiDB-lite"/>
    </source>
</evidence>
<name>A0ABD3ACQ4_9GENT</name>
<gene>
    <name evidence="12" type="ORF">ACH5RR_008670</name>
</gene>
<evidence type="ECO:0000256" key="5">
    <source>
        <dbReference type="ARBA" id="ARBA00022833"/>
    </source>
</evidence>
<organism evidence="12 13">
    <name type="scientific">Cinchona calisaya</name>
    <dbReference type="NCBI Taxonomy" id="153742"/>
    <lineage>
        <taxon>Eukaryota</taxon>
        <taxon>Viridiplantae</taxon>
        <taxon>Streptophyta</taxon>
        <taxon>Embryophyta</taxon>
        <taxon>Tracheophyta</taxon>
        <taxon>Spermatophyta</taxon>
        <taxon>Magnoliopsida</taxon>
        <taxon>eudicotyledons</taxon>
        <taxon>Gunneridae</taxon>
        <taxon>Pentapetalae</taxon>
        <taxon>asterids</taxon>
        <taxon>lamiids</taxon>
        <taxon>Gentianales</taxon>
        <taxon>Rubiaceae</taxon>
        <taxon>Cinchonoideae</taxon>
        <taxon>Cinchoneae</taxon>
        <taxon>Cinchona</taxon>
    </lineage>
</organism>
<dbReference type="PROSITE" id="PS51017">
    <property type="entry name" value="CCT"/>
    <property type="match status" value="1"/>
</dbReference>
<evidence type="ECO:0000313" key="12">
    <source>
        <dbReference type="EMBL" id="KAL3529348.1"/>
    </source>
</evidence>
<keyword evidence="6 8" id="KW-0539">Nucleus</keyword>
<sequence>MISEGKAANALGGKTARACDSCLKKRARWFCAADDAFLCQACDTFVHSANQLASRHQRVRLKTSSFKANEAKGVETSPPCWHQGFTRKARTPRKAKVHHQPKDEREMAKANSLPLVPEISSDESFPDESEEQLLFCRVPVFDPFASELCTEPSNIKVQNIQAELNLLLNDDQDLDIPEYIASDAELAEFAADVESLLGTGLDEDSCDIERMGLMECNEEDGHVGDVCFVDKREVKLEDEDDQEVQAVIACHLDPALDKARESLNWDFDDYSSLMANEIQIKNTERKEEERRMMLLKLNYEEVITAWASQGSPFADGTKPDFNLDHCWPDFMGTNPNELHHLYGAGGGRTGNHNEEREARVSRYREKRRTRLFSKKIRYEVRKLNAEKRPRMKAALISKNAISTIAMAITATLISSRKEVVSNGGATIVASQSLAIGVVVEHDTATLLRNIVTAQKSFTNALYDPVAIGLIEKKL</sequence>
<keyword evidence="5" id="KW-0862">Zinc</keyword>
<keyword evidence="3" id="KW-0479">Metal-binding</keyword>
<dbReference type="SMART" id="SM00336">
    <property type="entry name" value="BBOX"/>
    <property type="match status" value="1"/>
</dbReference>
<accession>A0ABD3ACQ4</accession>
<feature type="region of interest" description="Disordered" evidence="9">
    <location>
        <begin position="81"/>
        <end position="109"/>
    </location>
</feature>
<proteinExistence type="inferred from homology"/>
<protein>
    <submittedName>
        <fullName evidence="12">Uncharacterized protein</fullName>
    </submittedName>
</protein>
<dbReference type="GO" id="GO:0005634">
    <property type="term" value="C:nucleus"/>
    <property type="evidence" value="ECO:0007669"/>
    <property type="project" value="UniProtKB-SubCell"/>
</dbReference>
<dbReference type="Pfam" id="PF06203">
    <property type="entry name" value="CCT"/>
    <property type="match status" value="1"/>
</dbReference>
<evidence type="ECO:0000313" key="13">
    <source>
        <dbReference type="Proteomes" id="UP001630127"/>
    </source>
</evidence>
<evidence type="ECO:0000256" key="1">
    <source>
        <dbReference type="ARBA" id="ARBA00004123"/>
    </source>
</evidence>
<evidence type="ECO:0000256" key="7">
    <source>
        <dbReference type="PROSITE-ProRule" id="PRU00024"/>
    </source>
</evidence>
<evidence type="ECO:0000256" key="2">
    <source>
        <dbReference type="ARBA" id="ARBA00010024"/>
    </source>
</evidence>
<dbReference type="Proteomes" id="UP001630127">
    <property type="component" value="Unassembled WGS sequence"/>
</dbReference>
<evidence type="ECO:0000256" key="4">
    <source>
        <dbReference type="ARBA" id="ARBA00022771"/>
    </source>
</evidence>
<comment type="similarity">
    <text evidence="2">Belongs to the CONSTANS family.</text>
</comment>
<feature type="domain" description="B box-type" evidence="10">
    <location>
        <begin position="14"/>
        <end position="61"/>
    </location>
</feature>
<evidence type="ECO:0000256" key="8">
    <source>
        <dbReference type="PROSITE-ProRule" id="PRU00357"/>
    </source>
</evidence>
<evidence type="ECO:0000259" key="10">
    <source>
        <dbReference type="PROSITE" id="PS50119"/>
    </source>
</evidence>
<comment type="subcellular location">
    <subcellularLocation>
        <location evidence="1 8">Nucleus</location>
    </subcellularLocation>
</comment>
<dbReference type="GO" id="GO:0008270">
    <property type="term" value="F:zinc ion binding"/>
    <property type="evidence" value="ECO:0007669"/>
    <property type="project" value="UniProtKB-KW"/>
</dbReference>
<dbReference type="AlphaFoldDB" id="A0ABD3ACQ4"/>
<dbReference type="InterPro" id="IPR049808">
    <property type="entry name" value="CONSTANS-like_Bbox1"/>
</dbReference>
<dbReference type="PANTHER" id="PTHR31874">
    <property type="entry name" value="CCT MOTIF FAMILY PROTEIN, EXPRESSED"/>
    <property type="match status" value="1"/>
</dbReference>
<dbReference type="InterPro" id="IPR010402">
    <property type="entry name" value="CCT_domain"/>
</dbReference>
<dbReference type="PROSITE" id="PS50119">
    <property type="entry name" value="ZF_BBOX"/>
    <property type="match status" value="1"/>
</dbReference>
<keyword evidence="13" id="KW-1185">Reference proteome</keyword>
<reference evidence="12 13" key="1">
    <citation type="submission" date="2024-11" db="EMBL/GenBank/DDBJ databases">
        <title>A near-complete genome assembly of Cinchona calisaya.</title>
        <authorList>
            <person name="Lian D.C."/>
            <person name="Zhao X.W."/>
            <person name="Wei L."/>
        </authorList>
    </citation>
    <scope>NUCLEOTIDE SEQUENCE [LARGE SCALE GENOMIC DNA]</scope>
    <source>
        <tissue evidence="12">Nenye</tissue>
    </source>
</reference>